<keyword evidence="1" id="KW-0472">Membrane</keyword>
<proteinExistence type="predicted"/>
<accession>A0A9X2PXD9</accession>
<keyword evidence="1" id="KW-1133">Transmembrane helix</keyword>
<name>A0A9X2PXD9_9BACT</name>
<dbReference type="Proteomes" id="UP001155027">
    <property type="component" value="Unassembled WGS sequence"/>
</dbReference>
<dbReference type="AlphaFoldDB" id="A0A9X2PXD9"/>
<organism evidence="2 3">
    <name type="scientific">Salinibacter ruber</name>
    <dbReference type="NCBI Taxonomy" id="146919"/>
    <lineage>
        <taxon>Bacteria</taxon>
        <taxon>Pseudomonadati</taxon>
        <taxon>Rhodothermota</taxon>
        <taxon>Rhodothermia</taxon>
        <taxon>Rhodothermales</taxon>
        <taxon>Salinibacteraceae</taxon>
        <taxon>Salinibacter</taxon>
    </lineage>
</organism>
<sequence length="114" mass="12159">MTVQLKPTFAIKSNGSGVGGIVVIVQQPADAVSQLEDLIPPCLHRRRVRGHGSRPGTLGAEGPGRPVRWQAFRFARNEALAHVAAFAPVLPAFLLSGSPYALRLPVPRGQRGGY</sequence>
<dbReference type="EMBL" id="JANUAU010000007">
    <property type="protein sequence ID" value="MCS3678319.1"/>
    <property type="molecule type" value="Genomic_DNA"/>
</dbReference>
<evidence type="ECO:0000313" key="2">
    <source>
        <dbReference type="EMBL" id="MCS3678319.1"/>
    </source>
</evidence>
<comment type="caution">
    <text evidence="2">The sequence shown here is derived from an EMBL/GenBank/DDBJ whole genome shotgun (WGS) entry which is preliminary data.</text>
</comment>
<evidence type="ECO:0000313" key="3">
    <source>
        <dbReference type="Proteomes" id="UP001155027"/>
    </source>
</evidence>
<gene>
    <name evidence="2" type="ORF">GGP71_002250</name>
</gene>
<protein>
    <submittedName>
        <fullName evidence="2">Uncharacterized protein</fullName>
    </submittedName>
</protein>
<keyword evidence="1" id="KW-0812">Transmembrane</keyword>
<reference evidence="2" key="1">
    <citation type="submission" date="2022-08" db="EMBL/GenBank/DDBJ databases">
        <title>Genomic Encyclopedia of Type Strains, Phase V (KMG-V): Genome sequencing to study the core and pangenomes of soil and plant-associated prokaryotes.</title>
        <authorList>
            <person name="Whitman W."/>
        </authorList>
    </citation>
    <scope>NUCLEOTIDE SEQUENCE</scope>
    <source>
        <strain evidence="2">0</strain>
    </source>
</reference>
<feature type="transmembrane region" description="Helical" evidence="1">
    <location>
        <begin position="79"/>
        <end position="102"/>
    </location>
</feature>
<evidence type="ECO:0000256" key="1">
    <source>
        <dbReference type="SAM" id="Phobius"/>
    </source>
</evidence>